<dbReference type="KEGG" id="mlt:VC82_2810"/>
<dbReference type="HOGENOM" id="CLU_033989_0_0_10"/>
<keyword evidence="2" id="KW-0732">Signal</keyword>
<dbReference type="EMBL" id="CP011071">
    <property type="protein sequence ID" value="AKA36359.1"/>
    <property type="molecule type" value="Genomic_DNA"/>
</dbReference>
<sequence>MKKTLILLALFAFCHVSAQKGISSADWQADLRYLQKTVHDDYPFLFKKTTPEVFDTAIEELYGKIPKLQDHEVLVGLAKIVSLFKYGHTGVGFRDNPIPYHKLPMVIYQFADGVYITGAHKKYGEIVGAKILKVEDRPIDEVLKAIYPVVPAENDQYFKAYGISYLTIPEVLHAQGITKTLQENITMQLEKDGKIFMSIVKATDELDFPLQYGEVKPASDWVSARDLSNPPHYLKDLDQIYYYEYLPEEKALYVRHSQIQDDPSEDIPSFFGRVFSFIENNDVEKLVLDVRLNGGGNNYKNKPVVTGIIETKKINKTGKLYVIIGRRTFSACQNLVNELDNYTNVIFVGEPTAENINFYGDNKKVVLPNSGVPVYLSFAWWQDKPQWENGPYTVPDVSVAPSFEDYRLNRDPVLEKALGFDGPNFISDPMAYLRGLFEANKIDLLKKEAVRLVNDPLYENVDFESEFTRAGYSLLDADRQQEAIFVFELTTALFPESDYCWYSLAEACLKAGDTTKAKEYYKKAIALNPKGSTANFAKSRLEKITSD</sequence>
<dbReference type="OrthoDB" id="5480566at2"/>
<gene>
    <name evidence="3" type="ORF">VC82_2810</name>
</gene>
<dbReference type="AlphaFoldDB" id="A0A0D5YWU1"/>
<dbReference type="PROSITE" id="PS50005">
    <property type="entry name" value="TPR"/>
    <property type="match status" value="1"/>
</dbReference>
<feature type="chain" id="PRO_5002300051" evidence="2">
    <location>
        <begin position="19"/>
        <end position="547"/>
    </location>
</feature>
<dbReference type="RefSeq" id="WP_045803474.1">
    <property type="nucleotide sequence ID" value="NZ_CP011071.1"/>
</dbReference>
<evidence type="ECO:0000313" key="3">
    <source>
        <dbReference type="EMBL" id="AKA36359.1"/>
    </source>
</evidence>
<reference evidence="3 4" key="1">
    <citation type="submission" date="2015-03" db="EMBL/GenBank/DDBJ databases">
        <title>Complete genome sequence of Muricauda lutaonensis CC-HSB-11T, isolated from a coastal hot spring.</title>
        <authorList>
            <person name="Kim K.M."/>
        </authorList>
    </citation>
    <scope>NUCLEOTIDE SEQUENCE [LARGE SCALE GENOMIC DNA]</scope>
    <source>
        <strain evidence="3 4">CC-HSB-11</strain>
    </source>
</reference>
<feature type="signal peptide" evidence="2">
    <location>
        <begin position="1"/>
        <end position="18"/>
    </location>
</feature>
<dbReference type="PATRIC" id="fig|516051.4.peg.2878"/>
<keyword evidence="4" id="KW-1185">Reference proteome</keyword>
<dbReference type="Gene3D" id="1.25.40.10">
    <property type="entry name" value="Tetratricopeptide repeat domain"/>
    <property type="match status" value="1"/>
</dbReference>
<dbReference type="InterPro" id="IPR019734">
    <property type="entry name" value="TPR_rpt"/>
</dbReference>
<keyword evidence="1" id="KW-0802">TPR repeat</keyword>
<dbReference type="SMART" id="SM00028">
    <property type="entry name" value="TPR"/>
    <property type="match status" value="1"/>
</dbReference>
<dbReference type="Pfam" id="PF00515">
    <property type="entry name" value="TPR_1"/>
    <property type="match status" value="1"/>
</dbReference>
<accession>A0A0D5YWU1</accession>
<evidence type="ECO:0000313" key="4">
    <source>
        <dbReference type="Proteomes" id="UP000032726"/>
    </source>
</evidence>
<dbReference type="Proteomes" id="UP000032726">
    <property type="component" value="Chromosome"/>
</dbReference>
<proteinExistence type="predicted"/>
<dbReference type="InterPro" id="IPR011990">
    <property type="entry name" value="TPR-like_helical_dom_sf"/>
</dbReference>
<dbReference type="InterPro" id="IPR029045">
    <property type="entry name" value="ClpP/crotonase-like_dom_sf"/>
</dbReference>
<name>A0A0D5YWU1_9FLAO</name>
<evidence type="ECO:0000256" key="2">
    <source>
        <dbReference type="SAM" id="SignalP"/>
    </source>
</evidence>
<dbReference type="Gene3D" id="3.90.226.10">
    <property type="entry name" value="2-enoyl-CoA Hydratase, Chain A, domain 1"/>
    <property type="match status" value="1"/>
</dbReference>
<dbReference type="SUPFAM" id="SSF52096">
    <property type="entry name" value="ClpP/crotonase"/>
    <property type="match status" value="1"/>
</dbReference>
<evidence type="ECO:0000256" key="1">
    <source>
        <dbReference type="PROSITE-ProRule" id="PRU00339"/>
    </source>
</evidence>
<dbReference type="STRING" id="516051.VC82_2810"/>
<organism evidence="3 4">
    <name type="scientific">Flagellimonas lutaonensis</name>
    <dbReference type="NCBI Taxonomy" id="516051"/>
    <lineage>
        <taxon>Bacteria</taxon>
        <taxon>Pseudomonadati</taxon>
        <taxon>Bacteroidota</taxon>
        <taxon>Flavobacteriia</taxon>
        <taxon>Flavobacteriales</taxon>
        <taxon>Flavobacteriaceae</taxon>
        <taxon>Flagellimonas</taxon>
    </lineage>
</organism>
<dbReference type="SUPFAM" id="SSF48452">
    <property type="entry name" value="TPR-like"/>
    <property type="match status" value="1"/>
</dbReference>
<protein>
    <submittedName>
        <fullName evidence="3">Uncharacterized protein</fullName>
    </submittedName>
</protein>
<feature type="repeat" description="TPR" evidence="1">
    <location>
        <begin position="498"/>
        <end position="531"/>
    </location>
</feature>